<organism evidence="1 2">
    <name type="scientific">Araneus ventricosus</name>
    <name type="common">Orbweaver spider</name>
    <name type="synonym">Epeira ventricosa</name>
    <dbReference type="NCBI Taxonomy" id="182803"/>
    <lineage>
        <taxon>Eukaryota</taxon>
        <taxon>Metazoa</taxon>
        <taxon>Ecdysozoa</taxon>
        <taxon>Arthropoda</taxon>
        <taxon>Chelicerata</taxon>
        <taxon>Arachnida</taxon>
        <taxon>Araneae</taxon>
        <taxon>Araneomorphae</taxon>
        <taxon>Entelegynae</taxon>
        <taxon>Araneoidea</taxon>
        <taxon>Araneidae</taxon>
        <taxon>Araneus</taxon>
    </lineage>
</organism>
<reference evidence="1 2" key="1">
    <citation type="journal article" date="2019" name="Sci. Rep.">
        <title>Orb-weaving spider Araneus ventricosus genome elucidates the spidroin gene catalogue.</title>
        <authorList>
            <person name="Kono N."/>
            <person name="Nakamura H."/>
            <person name="Ohtoshi R."/>
            <person name="Moran D.A.P."/>
            <person name="Shinohara A."/>
            <person name="Yoshida Y."/>
            <person name="Fujiwara M."/>
            <person name="Mori M."/>
            <person name="Tomita M."/>
            <person name="Arakawa K."/>
        </authorList>
    </citation>
    <scope>NUCLEOTIDE SEQUENCE [LARGE SCALE GENOMIC DNA]</scope>
</reference>
<evidence type="ECO:0000313" key="1">
    <source>
        <dbReference type="EMBL" id="GBN85669.1"/>
    </source>
</evidence>
<name>A0A4Y2SEC1_ARAVE</name>
<protein>
    <submittedName>
        <fullName evidence="1">Uncharacterized protein</fullName>
    </submittedName>
</protein>
<accession>A0A4Y2SEC1</accession>
<evidence type="ECO:0000313" key="2">
    <source>
        <dbReference type="Proteomes" id="UP000499080"/>
    </source>
</evidence>
<dbReference type="Proteomes" id="UP000499080">
    <property type="component" value="Unassembled WGS sequence"/>
</dbReference>
<gene>
    <name evidence="1" type="ORF">AVEN_134752_1</name>
</gene>
<sequence>MNCVSRYLSSNNILNSRKRKIPSRSQDSDVNVIERAGDSWPTVFSLQKLATAVYRKIAPIKGIMRRHSPPFTRVRPIFGDGPYQPQHQ</sequence>
<proteinExistence type="predicted"/>
<keyword evidence="2" id="KW-1185">Reference proteome</keyword>
<comment type="caution">
    <text evidence="1">The sequence shown here is derived from an EMBL/GenBank/DDBJ whole genome shotgun (WGS) entry which is preliminary data.</text>
</comment>
<dbReference type="AlphaFoldDB" id="A0A4Y2SEC1"/>
<dbReference type="EMBL" id="BGPR01020885">
    <property type="protein sequence ID" value="GBN85669.1"/>
    <property type="molecule type" value="Genomic_DNA"/>
</dbReference>